<dbReference type="InParanoid" id="M1DJX8"/>
<organism evidence="2 3">
    <name type="scientific">Solanum tuberosum</name>
    <name type="common">Potato</name>
    <dbReference type="NCBI Taxonomy" id="4113"/>
    <lineage>
        <taxon>Eukaryota</taxon>
        <taxon>Viridiplantae</taxon>
        <taxon>Streptophyta</taxon>
        <taxon>Embryophyta</taxon>
        <taxon>Tracheophyta</taxon>
        <taxon>Spermatophyta</taxon>
        <taxon>Magnoliopsida</taxon>
        <taxon>eudicotyledons</taxon>
        <taxon>Gunneridae</taxon>
        <taxon>Pentapetalae</taxon>
        <taxon>asterids</taxon>
        <taxon>lamiids</taxon>
        <taxon>Solanales</taxon>
        <taxon>Solanaceae</taxon>
        <taxon>Solanoideae</taxon>
        <taxon>Solaneae</taxon>
        <taxon>Solanum</taxon>
    </lineage>
</organism>
<evidence type="ECO:0000313" key="3">
    <source>
        <dbReference type="Proteomes" id="UP000011115"/>
    </source>
</evidence>
<dbReference type="AlphaFoldDB" id="M1DJX8"/>
<reference evidence="3" key="1">
    <citation type="journal article" date="2011" name="Nature">
        <title>Genome sequence and analysis of the tuber crop potato.</title>
        <authorList>
            <consortium name="The Potato Genome Sequencing Consortium"/>
        </authorList>
    </citation>
    <scope>NUCLEOTIDE SEQUENCE [LARGE SCALE GENOMIC DNA]</scope>
    <source>
        <strain evidence="3">cv. DM1-3 516 R44</strain>
    </source>
</reference>
<keyword evidence="3" id="KW-1185">Reference proteome</keyword>
<evidence type="ECO:0000313" key="2">
    <source>
        <dbReference type="EnsemblPlants" id="PGSC0003DMT400090226"/>
    </source>
</evidence>
<sequence length="139" mass="15201">MGSSSKKFKQSFLPPGALARGRGQSLKSMGTVTVTAEKRNLIDQTDITLETMRSKSEKEIGHNFTSGRSVKESILRGSVEKRTMVGNNKGLNSATYTQNVVAQKINVVPPGFDTLEDETSFPNDDLEVMQETVTSKPSF</sequence>
<dbReference type="Proteomes" id="UP000011115">
    <property type="component" value="Unassembled WGS sequence"/>
</dbReference>
<feature type="region of interest" description="Disordered" evidence="1">
    <location>
        <begin position="1"/>
        <end position="28"/>
    </location>
</feature>
<dbReference type="Gramene" id="PGSC0003DMT400090226">
    <property type="protein sequence ID" value="PGSC0003DMT400090226"/>
    <property type="gene ID" value="PGSC0003DMG400039797"/>
</dbReference>
<reference evidence="2" key="2">
    <citation type="submission" date="2015-06" db="UniProtKB">
        <authorList>
            <consortium name="EnsemblPlants"/>
        </authorList>
    </citation>
    <scope>IDENTIFICATION</scope>
    <source>
        <strain evidence="2">DM1-3 516 R44</strain>
    </source>
</reference>
<gene>
    <name evidence="2" type="primary">LOC107061060</name>
</gene>
<dbReference type="HOGENOM" id="CLU_1848633_0_0_1"/>
<protein>
    <submittedName>
        <fullName evidence="2">Uncharacterized protein</fullName>
    </submittedName>
</protein>
<evidence type="ECO:0000256" key="1">
    <source>
        <dbReference type="SAM" id="MobiDB-lite"/>
    </source>
</evidence>
<dbReference type="RefSeq" id="XP_015165289.1">
    <property type="nucleotide sequence ID" value="XM_015309803.1"/>
</dbReference>
<dbReference type="KEGG" id="sot:107061060"/>
<dbReference type="PaxDb" id="4113-PGSC0003DMT400090226"/>
<name>M1DJX8_SOLTU</name>
<accession>M1DJX8</accession>
<dbReference type="OrthoDB" id="1304615at2759"/>
<dbReference type="GeneID" id="107061060"/>
<proteinExistence type="predicted"/>
<dbReference type="EnsemblPlants" id="PGSC0003DMT400090226">
    <property type="protein sequence ID" value="PGSC0003DMT400090226"/>
    <property type="gene ID" value="PGSC0003DMG400039797"/>
</dbReference>